<protein>
    <submittedName>
        <fullName evidence="1">Uncharacterized protein</fullName>
    </submittedName>
</protein>
<comment type="caution">
    <text evidence="1">The sequence shown here is derived from an EMBL/GenBank/DDBJ whole genome shotgun (WGS) entry which is preliminary data.</text>
</comment>
<dbReference type="Proteomes" id="UP001632038">
    <property type="component" value="Unassembled WGS sequence"/>
</dbReference>
<evidence type="ECO:0000313" key="2">
    <source>
        <dbReference type="Proteomes" id="UP001632038"/>
    </source>
</evidence>
<keyword evidence="2" id="KW-1185">Reference proteome</keyword>
<dbReference type="AlphaFoldDB" id="A0ABD3DJV8"/>
<proteinExistence type="predicted"/>
<accession>A0ABD3DJV8</accession>
<evidence type="ECO:0000313" key="1">
    <source>
        <dbReference type="EMBL" id="KAL3641389.1"/>
    </source>
</evidence>
<organism evidence="1 2">
    <name type="scientific">Castilleja foliolosa</name>
    <dbReference type="NCBI Taxonomy" id="1961234"/>
    <lineage>
        <taxon>Eukaryota</taxon>
        <taxon>Viridiplantae</taxon>
        <taxon>Streptophyta</taxon>
        <taxon>Embryophyta</taxon>
        <taxon>Tracheophyta</taxon>
        <taxon>Spermatophyta</taxon>
        <taxon>Magnoliopsida</taxon>
        <taxon>eudicotyledons</taxon>
        <taxon>Gunneridae</taxon>
        <taxon>Pentapetalae</taxon>
        <taxon>asterids</taxon>
        <taxon>lamiids</taxon>
        <taxon>Lamiales</taxon>
        <taxon>Orobanchaceae</taxon>
        <taxon>Pedicularideae</taxon>
        <taxon>Castillejinae</taxon>
        <taxon>Castilleja</taxon>
    </lineage>
</organism>
<sequence length="34" mass="3967">MCILESAGATMFLSRDTCVKLLIKFCKWSHMFRV</sequence>
<dbReference type="EMBL" id="JAVIJP010000017">
    <property type="protein sequence ID" value="KAL3641389.1"/>
    <property type="molecule type" value="Genomic_DNA"/>
</dbReference>
<name>A0ABD3DJV8_9LAMI</name>
<gene>
    <name evidence="1" type="ORF">CASFOL_016357</name>
</gene>
<reference evidence="2" key="1">
    <citation type="journal article" date="2024" name="IScience">
        <title>Strigolactones Initiate the Formation of Haustorium-like Structures in Castilleja.</title>
        <authorList>
            <person name="Buerger M."/>
            <person name="Peterson D."/>
            <person name="Chory J."/>
        </authorList>
    </citation>
    <scope>NUCLEOTIDE SEQUENCE [LARGE SCALE GENOMIC DNA]</scope>
</reference>